<evidence type="ECO:0000313" key="2">
    <source>
        <dbReference type="Proteomes" id="UP000679848"/>
    </source>
</evidence>
<evidence type="ECO:0000313" key="1">
    <source>
        <dbReference type="EMBL" id="BCK85049.1"/>
    </source>
</evidence>
<sequence length="82" mass="9671">MTELMQLLYNYTLETEFRTQLHTDSYRIKKLNTDQLDRQLHHTLPENLQPLLESYQDALSSQQSTELEAMFLAALSLTRRLA</sequence>
<reference evidence="1" key="1">
    <citation type="submission" date="2020-09" db="EMBL/GenBank/DDBJ databases">
        <title>New species isolated from human feces.</title>
        <authorList>
            <person name="Kitahara M."/>
            <person name="Shigeno Y."/>
            <person name="Shime M."/>
            <person name="Matsumoto Y."/>
            <person name="Nakamura S."/>
            <person name="Motooka D."/>
            <person name="Fukuoka S."/>
            <person name="Nishikawa H."/>
            <person name="Benno Y."/>
        </authorList>
    </citation>
    <scope>NUCLEOTIDE SEQUENCE</scope>
    <source>
        <strain evidence="1">MM59</strain>
    </source>
</reference>
<dbReference type="KEGG" id="pfaa:MM59RIKEN_23680"/>
<dbReference type="EMBL" id="AP023420">
    <property type="protein sequence ID" value="BCK85049.1"/>
    <property type="molecule type" value="Genomic_DNA"/>
</dbReference>
<dbReference type="RefSeq" id="WP_213543360.1">
    <property type="nucleotide sequence ID" value="NZ_AP023420.1"/>
</dbReference>
<dbReference type="AlphaFoldDB" id="A0A810Q9Y1"/>
<organism evidence="1 2">
    <name type="scientific">Pusillibacter faecalis</name>
    <dbReference type="NCBI Taxonomy" id="2714358"/>
    <lineage>
        <taxon>Bacteria</taxon>
        <taxon>Bacillati</taxon>
        <taxon>Bacillota</taxon>
        <taxon>Clostridia</taxon>
        <taxon>Eubacteriales</taxon>
        <taxon>Oscillospiraceae</taxon>
        <taxon>Pusillibacter</taxon>
    </lineage>
</organism>
<proteinExistence type="predicted"/>
<name>A0A810Q9Y1_9FIRM</name>
<keyword evidence="2" id="KW-1185">Reference proteome</keyword>
<dbReference type="Proteomes" id="UP000679848">
    <property type="component" value="Chromosome"/>
</dbReference>
<gene>
    <name evidence="1" type="ORF">MM59RIKEN_23680</name>
</gene>
<protein>
    <submittedName>
        <fullName evidence="1">Uncharacterized protein</fullName>
    </submittedName>
</protein>
<accession>A0A810Q9Y1</accession>